<evidence type="ECO:0000313" key="1">
    <source>
        <dbReference type="EMBL" id="KAF0759977.1"/>
    </source>
</evidence>
<gene>
    <name evidence="1" type="ORF">FWK35_00009824</name>
</gene>
<sequence length="196" mass="22932">MIILGKNPGVVTNKSNTIVNNEKEFMVAKTFKLANIRIDDEHFDKEDGGSDTHTASENESEIKTGWVAKKYRSTIPEIGCTTTEFNKTKTLPGHDYMIPSWINHLSYGGLIIPSDYFKKIIFRAEQLFNKFTKYQVPKGSNLMWSPVEEKFKKVILTYIKQRIIILMKYFNYNNQLLKQKRKTKIKFQQLNKLRKL</sequence>
<proteinExistence type="predicted"/>
<accession>A0A6G0YQI1</accession>
<dbReference type="AlphaFoldDB" id="A0A6G0YQI1"/>
<dbReference type="OrthoDB" id="6769653at2759"/>
<reference evidence="1 2" key="1">
    <citation type="submission" date="2019-08" db="EMBL/GenBank/DDBJ databases">
        <title>Whole genome of Aphis craccivora.</title>
        <authorList>
            <person name="Voronova N.V."/>
            <person name="Shulinski R.S."/>
            <person name="Bandarenka Y.V."/>
            <person name="Zhorov D.G."/>
            <person name="Warner D."/>
        </authorList>
    </citation>
    <scope>NUCLEOTIDE SEQUENCE [LARGE SCALE GENOMIC DNA]</scope>
    <source>
        <strain evidence="1">180601</strain>
        <tissue evidence="1">Whole Body</tissue>
    </source>
</reference>
<name>A0A6G0YQI1_APHCR</name>
<evidence type="ECO:0000313" key="2">
    <source>
        <dbReference type="Proteomes" id="UP000478052"/>
    </source>
</evidence>
<keyword evidence="2" id="KW-1185">Reference proteome</keyword>
<comment type="caution">
    <text evidence="1">The sequence shown here is derived from an EMBL/GenBank/DDBJ whole genome shotgun (WGS) entry which is preliminary data.</text>
</comment>
<dbReference type="Proteomes" id="UP000478052">
    <property type="component" value="Unassembled WGS sequence"/>
</dbReference>
<dbReference type="EMBL" id="VUJU01002825">
    <property type="protein sequence ID" value="KAF0759977.1"/>
    <property type="molecule type" value="Genomic_DNA"/>
</dbReference>
<organism evidence="1 2">
    <name type="scientific">Aphis craccivora</name>
    <name type="common">Cowpea aphid</name>
    <dbReference type="NCBI Taxonomy" id="307492"/>
    <lineage>
        <taxon>Eukaryota</taxon>
        <taxon>Metazoa</taxon>
        <taxon>Ecdysozoa</taxon>
        <taxon>Arthropoda</taxon>
        <taxon>Hexapoda</taxon>
        <taxon>Insecta</taxon>
        <taxon>Pterygota</taxon>
        <taxon>Neoptera</taxon>
        <taxon>Paraneoptera</taxon>
        <taxon>Hemiptera</taxon>
        <taxon>Sternorrhyncha</taxon>
        <taxon>Aphidomorpha</taxon>
        <taxon>Aphidoidea</taxon>
        <taxon>Aphididae</taxon>
        <taxon>Aphidini</taxon>
        <taxon>Aphis</taxon>
        <taxon>Aphis</taxon>
    </lineage>
</organism>
<protein>
    <submittedName>
        <fullName evidence="1">THAP-type domain-containing protein</fullName>
    </submittedName>
</protein>